<name>A0A1X6ZGB0_9RHOB</name>
<gene>
    <name evidence="1" type="ORF">ROH8110_02638</name>
</gene>
<evidence type="ECO:0000313" key="1">
    <source>
        <dbReference type="EMBL" id="SLN49000.1"/>
    </source>
</evidence>
<dbReference type="AlphaFoldDB" id="A0A1X6ZGB0"/>
<proteinExistence type="predicted"/>
<sequence>MRGGGHMRAERRGAGALACVSLAGLVLTAACARDSEAGLRERLEQWFAVGDTVTFEARGDCLAAVFRLNSADVKAQMPVVSDPRDMLVQLKRGGRAALDSSRQSPDEGLVALANTERATGMAMRRAALEGRACMDAVAESAFRAAIEGPRSLLAYDRENGAVMMLDPVTGLLVVAMGAP</sequence>
<protein>
    <recommendedName>
        <fullName evidence="3">Lipoprotein</fullName>
    </recommendedName>
</protein>
<evidence type="ECO:0000313" key="2">
    <source>
        <dbReference type="Proteomes" id="UP000193207"/>
    </source>
</evidence>
<organism evidence="1 2">
    <name type="scientific">Roseovarius halotolerans</name>
    <dbReference type="NCBI Taxonomy" id="505353"/>
    <lineage>
        <taxon>Bacteria</taxon>
        <taxon>Pseudomonadati</taxon>
        <taxon>Pseudomonadota</taxon>
        <taxon>Alphaproteobacteria</taxon>
        <taxon>Rhodobacterales</taxon>
        <taxon>Roseobacteraceae</taxon>
        <taxon>Roseovarius</taxon>
    </lineage>
</organism>
<keyword evidence="2" id="KW-1185">Reference proteome</keyword>
<dbReference type="PROSITE" id="PS51257">
    <property type="entry name" value="PROKAR_LIPOPROTEIN"/>
    <property type="match status" value="1"/>
</dbReference>
<evidence type="ECO:0008006" key="3">
    <source>
        <dbReference type="Google" id="ProtNLM"/>
    </source>
</evidence>
<dbReference type="Proteomes" id="UP000193207">
    <property type="component" value="Unassembled WGS sequence"/>
</dbReference>
<accession>A0A1X6ZGB0</accession>
<dbReference type="EMBL" id="FWFU01000003">
    <property type="protein sequence ID" value="SLN49000.1"/>
    <property type="molecule type" value="Genomic_DNA"/>
</dbReference>
<reference evidence="1 2" key="1">
    <citation type="submission" date="2017-03" db="EMBL/GenBank/DDBJ databases">
        <authorList>
            <person name="Afonso C.L."/>
            <person name="Miller P.J."/>
            <person name="Scott M.A."/>
            <person name="Spackman E."/>
            <person name="Goraichik I."/>
            <person name="Dimitrov K.M."/>
            <person name="Suarez D.L."/>
            <person name="Swayne D.E."/>
        </authorList>
    </citation>
    <scope>NUCLEOTIDE SEQUENCE [LARGE SCALE GENOMIC DNA]</scope>
    <source>
        <strain evidence="1 2">CECT 8110</strain>
    </source>
</reference>